<proteinExistence type="inferred from homology"/>
<evidence type="ECO:0000256" key="11">
    <source>
        <dbReference type="ARBA" id="ARBA00038963"/>
    </source>
</evidence>
<keyword evidence="15" id="KW-1185">Reference proteome</keyword>
<comment type="similarity">
    <text evidence="2">Belongs to the zinc-containing alcohol dehydrogenase family. Quinone oxidoreductase subfamily.</text>
</comment>
<dbReference type="GO" id="GO:0005739">
    <property type="term" value="C:mitochondrion"/>
    <property type="evidence" value="ECO:0007669"/>
    <property type="project" value="UniProtKB-SubCell"/>
</dbReference>
<dbReference type="GO" id="GO:0141148">
    <property type="term" value="F:enoyl-[acyl-carrier-protein] reductase (NADPH) activity"/>
    <property type="evidence" value="ECO:0007669"/>
    <property type="project" value="UniProtKB-EC"/>
</dbReference>
<dbReference type="Gene3D" id="3.40.50.720">
    <property type="entry name" value="NAD(P)-binding Rossmann-like Domain"/>
    <property type="match status" value="1"/>
</dbReference>
<keyword evidence="5" id="KW-0521">NADP</keyword>
<dbReference type="OrthoDB" id="7482721at2759"/>
<evidence type="ECO:0000313" key="14">
    <source>
        <dbReference type="EMBL" id="GJJ74191.1"/>
    </source>
</evidence>
<dbReference type="Proteomes" id="UP000827284">
    <property type="component" value="Unassembled WGS sequence"/>
</dbReference>
<comment type="subcellular location">
    <subcellularLocation>
        <location evidence="1">Mitochondrion</location>
    </subcellularLocation>
</comment>
<evidence type="ECO:0000256" key="5">
    <source>
        <dbReference type="ARBA" id="ARBA00022857"/>
    </source>
</evidence>
<dbReference type="InterPro" id="IPR051034">
    <property type="entry name" value="Mito_Enoyl-ACP_Reductase"/>
</dbReference>
<feature type="domain" description="Enoyl reductase (ER)" evidence="13">
    <location>
        <begin position="87"/>
        <end position="448"/>
    </location>
</feature>
<evidence type="ECO:0000256" key="2">
    <source>
        <dbReference type="ARBA" id="ARBA00010371"/>
    </source>
</evidence>
<reference evidence="14" key="1">
    <citation type="submission" date="2021-11" db="EMBL/GenBank/DDBJ databases">
        <authorList>
            <person name="Herlambang A."/>
            <person name="Guo Y."/>
            <person name="Takashima Y."/>
            <person name="Nishizawa T."/>
        </authorList>
    </citation>
    <scope>NUCLEOTIDE SEQUENCE</scope>
    <source>
        <strain evidence="14">E1425</strain>
    </source>
</reference>
<dbReference type="PANTHER" id="PTHR43981">
    <property type="entry name" value="ENOYL-[ACYL-CARRIER-PROTEIN] REDUCTASE, MITOCHONDRIAL"/>
    <property type="match status" value="1"/>
</dbReference>
<dbReference type="FunFam" id="3.40.50.720:FF:000112">
    <property type="entry name" value="Enoyl-[acyl-carrier-protein] reductase 1, mitochondrial"/>
    <property type="match status" value="1"/>
</dbReference>
<sequence length="453" mass="48840">MFLGQIARSVRTQAHGSPLAFNLALKSISSTASRGFGTVPSRHDVSTQRQRSSVASAWQHGKAVRLYSSASSDLTHATALVYSAYGRPTEVLKVLEHTLPNPGNDEVQVQFMASPINPADINQVEGVYPLKPPMTTQLYNSSSDQKTPVAVGGNEGVAKVTKVGPNSTSSLKVGDWVVMGSAGLGTWRSHGNFLAKDLTEVRPLSASGTGLDETEQIVQLATLTVNPCTAYRMLRDFKTLSPGDFIIQNGANSGVGEAVIQLAKAMDVKTINIIRKREGSDQVAERLQKLGATYILTDDQLGRLETKELVKSWTAPSGSNSKGSKIKLGFNCVGGKPATEMARLLSADGHLITYGAMSRQPLILPASLQIFKNVHASGFWLTAWNDRHSSQERQEMVDAVLNDMDRGILKGIHSSKNTWSLKSPESLQDQLLEAVQKATSSGHGKQVFVMQNS</sequence>
<evidence type="ECO:0000256" key="8">
    <source>
        <dbReference type="ARBA" id="ARBA00023098"/>
    </source>
</evidence>
<reference evidence="14" key="2">
    <citation type="journal article" date="2022" name="Microbiol. Resour. Announc.">
        <title>Whole-Genome Sequence of Entomortierella parvispora E1425, a Mucoromycotan Fungus Associated with Burkholderiaceae-Related Endosymbiotic Bacteria.</title>
        <authorList>
            <person name="Herlambang A."/>
            <person name="Guo Y."/>
            <person name="Takashima Y."/>
            <person name="Narisawa K."/>
            <person name="Ohta H."/>
            <person name="Nishizawa T."/>
        </authorList>
    </citation>
    <scope>NUCLEOTIDE SEQUENCE</scope>
    <source>
        <strain evidence="14">E1425</strain>
    </source>
</reference>
<dbReference type="SUPFAM" id="SSF50129">
    <property type="entry name" value="GroES-like"/>
    <property type="match status" value="1"/>
</dbReference>
<protein>
    <recommendedName>
        <fullName evidence="11">enoyl-[acyl-carrier-protein] reductase</fullName>
        <ecNumber evidence="11">1.3.1.104</ecNumber>
    </recommendedName>
</protein>
<comment type="catalytic activity">
    <reaction evidence="12">
        <text>a 2,3-saturated acyl-[ACP] + NADP(+) = a (2E)-enoyl-[ACP] + NADPH + H(+)</text>
        <dbReference type="Rhea" id="RHEA:22564"/>
        <dbReference type="Rhea" id="RHEA-COMP:9925"/>
        <dbReference type="Rhea" id="RHEA-COMP:9926"/>
        <dbReference type="ChEBI" id="CHEBI:15378"/>
        <dbReference type="ChEBI" id="CHEBI:57783"/>
        <dbReference type="ChEBI" id="CHEBI:58349"/>
        <dbReference type="ChEBI" id="CHEBI:78784"/>
        <dbReference type="ChEBI" id="CHEBI:78785"/>
        <dbReference type="EC" id="1.3.1.104"/>
    </reaction>
</comment>
<accession>A0A9P3HCR9</accession>
<dbReference type="SMART" id="SM00829">
    <property type="entry name" value="PKS_ER"/>
    <property type="match status" value="1"/>
</dbReference>
<keyword evidence="4" id="KW-0276">Fatty acid metabolism</keyword>
<dbReference type="SUPFAM" id="SSF51735">
    <property type="entry name" value="NAD(P)-binding Rossmann-fold domains"/>
    <property type="match status" value="1"/>
</dbReference>
<evidence type="ECO:0000256" key="9">
    <source>
        <dbReference type="ARBA" id="ARBA00023128"/>
    </source>
</evidence>
<keyword evidence="7" id="KW-0560">Oxidoreductase</keyword>
<organism evidence="14 15">
    <name type="scientific">Entomortierella parvispora</name>
    <dbReference type="NCBI Taxonomy" id="205924"/>
    <lineage>
        <taxon>Eukaryota</taxon>
        <taxon>Fungi</taxon>
        <taxon>Fungi incertae sedis</taxon>
        <taxon>Mucoromycota</taxon>
        <taxon>Mortierellomycotina</taxon>
        <taxon>Mortierellomycetes</taxon>
        <taxon>Mortierellales</taxon>
        <taxon>Mortierellaceae</taxon>
        <taxon>Entomortierella</taxon>
    </lineage>
</organism>
<evidence type="ECO:0000256" key="4">
    <source>
        <dbReference type="ARBA" id="ARBA00022832"/>
    </source>
</evidence>
<keyword evidence="9" id="KW-0496">Mitochondrion</keyword>
<keyword evidence="3" id="KW-0444">Lipid biosynthesis</keyword>
<evidence type="ECO:0000256" key="6">
    <source>
        <dbReference type="ARBA" id="ARBA00022946"/>
    </source>
</evidence>
<evidence type="ECO:0000259" key="13">
    <source>
        <dbReference type="SMART" id="SM00829"/>
    </source>
</evidence>
<name>A0A9P3HCR9_9FUNG</name>
<dbReference type="Gene3D" id="3.90.180.10">
    <property type="entry name" value="Medium-chain alcohol dehydrogenases, catalytic domain"/>
    <property type="match status" value="1"/>
</dbReference>
<dbReference type="GO" id="GO:0006633">
    <property type="term" value="P:fatty acid biosynthetic process"/>
    <property type="evidence" value="ECO:0007669"/>
    <property type="project" value="UniProtKB-KW"/>
</dbReference>
<keyword evidence="6" id="KW-0809">Transit peptide</keyword>
<dbReference type="InterPro" id="IPR013149">
    <property type="entry name" value="ADH-like_C"/>
</dbReference>
<evidence type="ECO:0000256" key="7">
    <source>
        <dbReference type="ARBA" id="ARBA00023002"/>
    </source>
</evidence>
<dbReference type="InterPro" id="IPR036291">
    <property type="entry name" value="NAD(P)-bd_dom_sf"/>
</dbReference>
<dbReference type="InterPro" id="IPR020843">
    <property type="entry name" value="ER"/>
</dbReference>
<dbReference type="EMBL" id="BQFW01000008">
    <property type="protein sequence ID" value="GJJ74191.1"/>
    <property type="molecule type" value="Genomic_DNA"/>
</dbReference>
<evidence type="ECO:0000256" key="12">
    <source>
        <dbReference type="ARBA" id="ARBA00048843"/>
    </source>
</evidence>
<dbReference type="InterPro" id="IPR011032">
    <property type="entry name" value="GroES-like_sf"/>
</dbReference>
<evidence type="ECO:0000256" key="3">
    <source>
        <dbReference type="ARBA" id="ARBA00022516"/>
    </source>
</evidence>
<dbReference type="PANTHER" id="PTHR43981:SF2">
    <property type="entry name" value="ENOYL-[ACYL-CARRIER-PROTEIN] REDUCTASE, MITOCHONDRIAL"/>
    <property type="match status" value="1"/>
</dbReference>
<evidence type="ECO:0000256" key="1">
    <source>
        <dbReference type="ARBA" id="ARBA00004173"/>
    </source>
</evidence>
<keyword evidence="8" id="KW-0443">Lipid metabolism</keyword>
<gene>
    <name evidence="14" type="ORF">EMPS_06549</name>
</gene>
<evidence type="ECO:0000313" key="15">
    <source>
        <dbReference type="Proteomes" id="UP000827284"/>
    </source>
</evidence>
<comment type="caution">
    <text evidence="14">The sequence shown here is derived from an EMBL/GenBank/DDBJ whole genome shotgun (WGS) entry which is preliminary data.</text>
</comment>
<dbReference type="EC" id="1.3.1.104" evidence="11"/>
<evidence type="ECO:0000256" key="10">
    <source>
        <dbReference type="ARBA" id="ARBA00023160"/>
    </source>
</evidence>
<keyword evidence="10" id="KW-0275">Fatty acid biosynthesis</keyword>
<dbReference type="CDD" id="cd08290">
    <property type="entry name" value="ETR"/>
    <property type="match status" value="1"/>
</dbReference>
<dbReference type="InterPro" id="IPR013154">
    <property type="entry name" value="ADH-like_N"/>
</dbReference>
<dbReference type="Pfam" id="PF00107">
    <property type="entry name" value="ADH_zinc_N"/>
    <property type="match status" value="1"/>
</dbReference>
<dbReference type="Pfam" id="PF08240">
    <property type="entry name" value="ADH_N"/>
    <property type="match status" value="1"/>
</dbReference>
<dbReference type="AlphaFoldDB" id="A0A9P3HCR9"/>